<evidence type="ECO:0000259" key="3">
    <source>
        <dbReference type="Pfam" id="PF00534"/>
    </source>
</evidence>
<keyword evidence="2" id="KW-0808">Transferase</keyword>
<comment type="caution">
    <text evidence="4">The sequence shown here is derived from an EMBL/GenBank/DDBJ whole genome shotgun (WGS) entry which is preliminary data.</text>
</comment>
<dbReference type="SUPFAM" id="SSF53756">
    <property type="entry name" value="UDP-Glycosyltransferase/glycogen phosphorylase"/>
    <property type="match status" value="1"/>
</dbReference>
<dbReference type="CDD" id="cd03801">
    <property type="entry name" value="GT4_PimA-like"/>
    <property type="match status" value="1"/>
</dbReference>
<evidence type="ECO:0000256" key="2">
    <source>
        <dbReference type="ARBA" id="ARBA00022679"/>
    </source>
</evidence>
<gene>
    <name evidence="4" type="ORF">E3O46_03865</name>
</gene>
<dbReference type="EMBL" id="SOFS01000012">
    <property type="protein sequence ID" value="TFC22589.1"/>
    <property type="molecule type" value="Genomic_DNA"/>
</dbReference>
<proteinExistence type="predicted"/>
<name>A0ABY2IQG5_9MICO</name>
<sequence length="346" mass="36738">MSMSAERRVSFFVPAAIDDPARVSGGNVYDQHVRDGLRRSGWEVHMVPIPPDDGMLTGLTLSRLPDGALALVDGLIAARESVALGLQATRLRLIVLAHMVTADSRERDAFRAAKRIIATSGWTRSEIITRHSHAAHDVIVAYPGTDPAATTNASPAGDRLLCIGVVAPHKGQDLLIGALAHLTDVDGWTCTFVGSLDGAPGFVDELTRARHRARLTARAPFRGALVGTRLDSAYARTDLVVVPSRYESFGMVVAEAQARGIPVLASRIGGIPEALSNESAGILVAPEDPRALEVALRHWLASPAQRSQLKAAAVAASRRARPWSATVAAIASTLIEVAFRETAVSP</sequence>
<reference evidence="4 5" key="1">
    <citation type="submission" date="2019-03" db="EMBL/GenBank/DDBJ databases">
        <title>Genomics of glacier-inhabiting Cryobacterium strains.</title>
        <authorList>
            <person name="Liu Q."/>
            <person name="Xin Y.-H."/>
        </authorList>
    </citation>
    <scope>NUCLEOTIDE SEQUENCE [LARGE SCALE GENOMIC DNA]</scope>
    <source>
        <strain evidence="4 5">MDB1-5</strain>
    </source>
</reference>
<evidence type="ECO:0000313" key="4">
    <source>
        <dbReference type="EMBL" id="TFC22589.1"/>
    </source>
</evidence>
<feature type="domain" description="Glycosyl transferase family 1" evidence="3">
    <location>
        <begin position="160"/>
        <end position="313"/>
    </location>
</feature>
<accession>A0ABY2IQG5</accession>
<dbReference type="Pfam" id="PF00534">
    <property type="entry name" value="Glycos_transf_1"/>
    <property type="match status" value="1"/>
</dbReference>
<dbReference type="InterPro" id="IPR001296">
    <property type="entry name" value="Glyco_trans_1"/>
</dbReference>
<protein>
    <recommendedName>
        <fullName evidence="1">D-inositol 3-phosphate glycosyltransferase</fullName>
    </recommendedName>
</protein>
<dbReference type="InterPro" id="IPR050194">
    <property type="entry name" value="Glycosyltransferase_grp1"/>
</dbReference>
<evidence type="ECO:0000313" key="5">
    <source>
        <dbReference type="Proteomes" id="UP000297604"/>
    </source>
</evidence>
<dbReference type="PANTHER" id="PTHR45947">
    <property type="entry name" value="SULFOQUINOVOSYL TRANSFERASE SQD2"/>
    <property type="match status" value="1"/>
</dbReference>
<keyword evidence="5" id="KW-1185">Reference proteome</keyword>
<dbReference type="PANTHER" id="PTHR45947:SF3">
    <property type="entry name" value="SULFOQUINOVOSYL TRANSFERASE SQD2"/>
    <property type="match status" value="1"/>
</dbReference>
<dbReference type="Gene3D" id="3.40.50.2000">
    <property type="entry name" value="Glycogen Phosphorylase B"/>
    <property type="match status" value="2"/>
</dbReference>
<evidence type="ECO:0000256" key="1">
    <source>
        <dbReference type="ARBA" id="ARBA00021292"/>
    </source>
</evidence>
<dbReference type="Proteomes" id="UP000297604">
    <property type="component" value="Unassembled WGS sequence"/>
</dbReference>
<organism evidence="4 5">
    <name type="scientific">Cryobacterium glucosi</name>
    <dbReference type="NCBI Taxonomy" id="1259175"/>
    <lineage>
        <taxon>Bacteria</taxon>
        <taxon>Bacillati</taxon>
        <taxon>Actinomycetota</taxon>
        <taxon>Actinomycetes</taxon>
        <taxon>Micrococcales</taxon>
        <taxon>Microbacteriaceae</taxon>
        <taxon>Cryobacterium</taxon>
    </lineage>
</organism>